<dbReference type="EMBL" id="PYWC01000035">
    <property type="protein sequence ID" value="PWW76254.1"/>
    <property type="molecule type" value="Genomic_DNA"/>
</dbReference>
<sequence length="235" mass="27179">MRAPLKSPFRRALYQIPLHANATESNMKCLRANFEAIPGCPENLFDHIYKLRNENPVLKKYGDVYFSPLHKHWVVGTFSRRGRICDPMPSHLSMYPIYCQGIAAMVFDDPKNPQELLEFPIIPQVDFTKDQITALRKIFPKLVGMYVHPWGHVSLFFKNRRAIVTTFESRFLPVRLGGLTYSFELLSRENRPPSPAMPHPQTGGWITTILANAWNGLKRFMNYYGGRKPKLENQN</sequence>
<evidence type="ECO:0000313" key="1">
    <source>
        <dbReference type="EMBL" id="PWW76254.1"/>
    </source>
</evidence>
<reference evidence="1 2" key="1">
    <citation type="submission" date="2018-03" db="EMBL/GenBank/DDBJ databases">
        <title>Genomes of Pezizomycetes fungi and the evolution of truffles.</title>
        <authorList>
            <person name="Murat C."/>
            <person name="Payen T."/>
            <person name="Noel B."/>
            <person name="Kuo A."/>
            <person name="Martin F.M."/>
        </authorList>
    </citation>
    <scope>NUCLEOTIDE SEQUENCE [LARGE SCALE GENOMIC DNA]</scope>
    <source>
        <strain evidence="1">091103-1</strain>
    </source>
</reference>
<accession>A0A317SP75</accession>
<comment type="caution">
    <text evidence="1">The sequence shown here is derived from an EMBL/GenBank/DDBJ whole genome shotgun (WGS) entry which is preliminary data.</text>
</comment>
<organism evidence="1 2">
    <name type="scientific">Tuber magnatum</name>
    <name type="common">white Piedmont truffle</name>
    <dbReference type="NCBI Taxonomy" id="42249"/>
    <lineage>
        <taxon>Eukaryota</taxon>
        <taxon>Fungi</taxon>
        <taxon>Dikarya</taxon>
        <taxon>Ascomycota</taxon>
        <taxon>Pezizomycotina</taxon>
        <taxon>Pezizomycetes</taxon>
        <taxon>Pezizales</taxon>
        <taxon>Tuberaceae</taxon>
        <taxon>Tuber</taxon>
    </lineage>
</organism>
<dbReference type="AlphaFoldDB" id="A0A317SP75"/>
<name>A0A317SP75_9PEZI</name>
<dbReference type="OrthoDB" id="10330788at2759"/>
<keyword evidence="2" id="KW-1185">Reference proteome</keyword>
<dbReference type="Proteomes" id="UP000246991">
    <property type="component" value="Unassembled WGS sequence"/>
</dbReference>
<evidence type="ECO:0000313" key="2">
    <source>
        <dbReference type="Proteomes" id="UP000246991"/>
    </source>
</evidence>
<protein>
    <submittedName>
        <fullName evidence="1">Uncharacterized protein</fullName>
    </submittedName>
</protein>
<proteinExistence type="predicted"/>
<gene>
    <name evidence="1" type="ORF">C7212DRAFT_322059</name>
</gene>